<keyword evidence="1" id="KW-0732">Signal</keyword>
<keyword evidence="4" id="KW-1185">Reference proteome</keyword>
<feature type="signal peptide" evidence="1">
    <location>
        <begin position="1"/>
        <end position="26"/>
    </location>
</feature>
<name>A0AAE0E8Y2_9ROSI</name>
<gene>
    <name evidence="3" type="ORF">Dsin_013503</name>
</gene>
<dbReference type="InterPro" id="IPR035940">
    <property type="entry name" value="CAP_sf"/>
</dbReference>
<evidence type="ECO:0000313" key="4">
    <source>
        <dbReference type="Proteomes" id="UP001281410"/>
    </source>
</evidence>
<proteinExistence type="predicted"/>
<dbReference type="Gene3D" id="3.40.33.10">
    <property type="entry name" value="CAP"/>
    <property type="match status" value="1"/>
</dbReference>
<dbReference type="InterPro" id="IPR014044">
    <property type="entry name" value="CAP_dom"/>
</dbReference>
<dbReference type="Proteomes" id="UP001281410">
    <property type="component" value="Unassembled WGS sequence"/>
</dbReference>
<dbReference type="Pfam" id="PF00188">
    <property type="entry name" value="CAP"/>
    <property type="match status" value="1"/>
</dbReference>
<evidence type="ECO:0000256" key="1">
    <source>
        <dbReference type="SAM" id="SignalP"/>
    </source>
</evidence>
<accession>A0AAE0E8Y2</accession>
<dbReference type="SMART" id="SM00198">
    <property type="entry name" value="SCP"/>
    <property type="match status" value="1"/>
</dbReference>
<comment type="caution">
    <text evidence="3">The sequence shown here is derived from an EMBL/GenBank/DDBJ whole genome shotgun (WGS) entry which is preliminary data.</text>
</comment>
<dbReference type="EMBL" id="JANJYJ010000004">
    <property type="protein sequence ID" value="KAK3219533.1"/>
    <property type="molecule type" value="Genomic_DNA"/>
</dbReference>
<dbReference type="AlphaFoldDB" id="A0AAE0E8Y2"/>
<reference evidence="3" key="1">
    <citation type="journal article" date="2023" name="Plant J.">
        <title>Genome sequences and population genomics provide insights into the demographic history, inbreeding, and mutation load of two 'living fossil' tree species of Dipteronia.</title>
        <authorList>
            <person name="Feng Y."/>
            <person name="Comes H.P."/>
            <person name="Chen J."/>
            <person name="Zhu S."/>
            <person name="Lu R."/>
            <person name="Zhang X."/>
            <person name="Li P."/>
            <person name="Qiu J."/>
            <person name="Olsen K.M."/>
            <person name="Qiu Y."/>
        </authorList>
    </citation>
    <scope>NUCLEOTIDE SEQUENCE</scope>
    <source>
        <strain evidence="3">NBL</strain>
    </source>
</reference>
<dbReference type="SUPFAM" id="SSF55797">
    <property type="entry name" value="PR-1-like"/>
    <property type="match status" value="1"/>
</dbReference>
<evidence type="ECO:0000259" key="2">
    <source>
        <dbReference type="SMART" id="SM00198"/>
    </source>
</evidence>
<feature type="domain" description="SCP" evidence="2">
    <location>
        <begin position="28"/>
        <end position="98"/>
    </location>
</feature>
<evidence type="ECO:0000313" key="3">
    <source>
        <dbReference type="EMBL" id="KAK3219533.1"/>
    </source>
</evidence>
<feature type="chain" id="PRO_5042108730" description="SCP domain-containing protein" evidence="1">
    <location>
        <begin position="27"/>
        <end position="98"/>
    </location>
</feature>
<organism evidence="3 4">
    <name type="scientific">Dipteronia sinensis</name>
    <dbReference type="NCBI Taxonomy" id="43782"/>
    <lineage>
        <taxon>Eukaryota</taxon>
        <taxon>Viridiplantae</taxon>
        <taxon>Streptophyta</taxon>
        <taxon>Embryophyta</taxon>
        <taxon>Tracheophyta</taxon>
        <taxon>Spermatophyta</taxon>
        <taxon>Magnoliopsida</taxon>
        <taxon>eudicotyledons</taxon>
        <taxon>Gunneridae</taxon>
        <taxon>Pentapetalae</taxon>
        <taxon>rosids</taxon>
        <taxon>malvids</taxon>
        <taxon>Sapindales</taxon>
        <taxon>Sapindaceae</taxon>
        <taxon>Hippocastanoideae</taxon>
        <taxon>Acereae</taxon>
        <taxon>Dipteronia</taxon>
    </lineage>
</organism>
<protein>
    <recommendedName>
        <fullName evidence="2">SCP domain-containing protein</fullName>
    </recommendedName>
</protein>
<sequence length="98" mass="10228">MKLCTILLALLICLLGSALIIQPSDAQNSQQDNLNAHNTARAQVGVANINWDATVATYALNYANSRKVDCNLVHSNGTYGKNLAKGSGSLAGTAAVNL</sequence>